<comment type="caution">
    <text evidence="3">The sequence shown here is derived from an EMBL/GenBank/DDBJ whole genome shotgun (WGS) entry which is preliminary data.</text>
</comment>
<dbReference type="Proteomes" id="UP001235664">
    <property type="component" value="Unassembled WGS sequence"/>
</dbReference>
<dbReference type="SUPFAM" id="SSF53335">
    <property type="entry name" value="S-adenosyl-L-methionine-dependent methyltransferases"/>
    <property type="match status" value="1"/>
</dbReference>
<keyword evidence="4" id="KW-1185">Reference proteome</keyword>
<dbReference type="InterPro" id="IPR003788">
    <property type="entry name" value="NDUFAF7"/>
</dbReference>
<dbReference type="EMBL" id="JAVAIL010000001">
    <property type="protein sequence ID" value="MDP4538273.1"/>
    <property type="molecule type" value="Genomic_DNA"/>
</dbReference>
<sequence length="359" mass="37722">MTDGGRTDLAEAFARLIRSGGPIPVARFMGESNARYYAARDPLGATGDFVTAPDISQMFGEMVGLWLADLWVRAGRPADAVYAELGPGRGTLARDALRVMRGQGLEPQVHLVEGSPALRKIQAEALHEAVFHDDLGSLPEDRPLLLVANEFLDALPVRQLVRTEAGWRERMVALAGEDAAEGFVFTAGTQPMDAAVPEAWRDAPPGTLVETCPGAAAALAEVARRLTAQGGAALFVDYGHLAARNGSSLQAVREHAKVDPLAYPGTADLTAHVDFATLAEIAKAGGVPWIGGTTQGSFLSALGIDARARALSAAAPDRAEDIAVALRRLVHVDEMGKLFKVLALSGGGWPPGAGFLPAR</sequence>
<dbReference type="EC" id="2.1.1.-" evidence="3"/>
<keyword evidence="2 3" id="KW-0808">Transferase</keyword>
<dbReference type="Gene3D" id="3.40.50.12710">
    <property type="match status" value="1"/>
</dbReference>
<accession>A0ABT9H4P9</accession>
<proteinExistence type="predicted"/>
<organism evidence="3 4">
    <name type="scientific">Qipengyuania benthica</name>
    <dbReference type="NCBI Taxonomy" id="3067651"/>
    <lineage>
        <taxon>Bacteria</taxon>
        <taxon>Pseudomonadati</taxon>
        <taxon>Pseudomonadota</taxon>
        <taxon>Alphaproteobacteria</taxon>
        <taxon>Sphingomonadales</taxon>
        <taxon>Erythrobacteraceae</taxon>
        <taxon>Qipengyuania</taxon>
    </lineage>
</organism>
<name>A0ABT9H4P9_9SPHN</name>
<dbReference type="Pfam" id="PF02636">
    <property type="entry name" value="Methyltransf_28"/>
    <property type="match status" value="1"/>
</dbReference>
<dbReference type="InterPro" id="IPR029063">
    <property type="entry name" value="SAM-dependent_MTases_sf"/>
</dbReference>
<evidence type="ECO:0000313" key="3">
    <source>
        <dbReference type="EMBL" id="MDP4538273.1"/>
    </source>
</evidence>
<dbReference type="GO" id="GO:0032259">
    <property type="term" value="P:methylation"/>
    <property type="evidence" value="ECO:0007669"/>
    <property type="project" value="UniProtKB-KW"/>
</dbReference>
<keyword evidence="1 3" id="KW-0489">Methyltransferase</keyword>
<evidence type="ECO:0000256" key="2">
    <source>
        <dbReference type="ARBA" id="ARBA00022679"/>
    </source>
</evidence>
<reference evidence="3 4" key="1">
    <citation type="submission" date="2023-08" db="EMBL/GenBank/DDBJ databases">
        <title>genomic of DY56.</title>
        <authorList>
            <person name="Wang Y."/>
        </authorList>
    </citation>
    <scope>NUCLEOTIDE SEQUENCE [LARGE SCALE GENOMIC DNA]</scope>
    <source>
        <strain evidence="3 4">DY56-A-20</strain>
    </source>
</reference>
<dbReference type="GO" id="GO:0008168">
    <property type="term" value="F:methyltransferase activity"/>
    <property type="evidence" value="ECO:0007669"/>
    <property type="project" value="UniProtKB-KW"/>
</dbReference>
<evidence type="ECO:0000256" key="1">
    <source>
        <dbReference type="ARBA" id="ARBA00022603"/>
    </source>
</evidence>
<dbReference type="RefSeq" id="WP_305928415.1">
    <property type="nucleotide sequence ID" value="NZ_JAVAIL010000001.1"/>
</dbReference>
<gene>
    <name evidence="3" type="ORF">Q9K01_01350</name>
</gene>
<dbReference type="PANTHER" id="PTHR12049:SF7">
    <property type="entry name" value="PROTEIN ARGININE METHYLTRANSFERASE NDUFAF7, MITOCHONDRIAL"/>
    <property type="match status" value="1"/>
</dbReference>
<evidence type="ECO:0000313" key="4">
    <source>
        <dbReference type="Proteomes" id="UP001235664"/>
    </source>
</evidence>
<dbReference type="PANTHER" id="PTHR12049">
    <property type="entry name" value="PROTEIN ARGININE METHYLTRANSFERASE NDUFAF7, MITOCHONDRIAL"/>
    <property type="match status" value="1"/>
</dbReference>
<protein>
    <submittedName>
        <fullName evidence="3">SAM-dependent methyltransferase</fullName>
        <ecNumber evidence="3">2.1.1.-</ecNumber>
    </submittedName>
</protein>
<dbReference type="InterPro" id="IPR038375">
    <property type="entry name" value="NDUFAF7_sf"/>
</dbReference>